<name>A0A8H4Q624_9HYPO</name>
<dbReference type="InterPro" id="IPR011009">
    <property type="entry name" value="Kinase-like_dom_sf"/>
</dbReference>
<organism evidence="1 2">
    <name type="scientific">Ophiocordyceps camponoti-floridani</name>
    <dbReference type="NCBI Taxonomy" id="2030778"/>
    <lineage>
        <taxon>Eukaryota</taxon>
        <taxon>Fungi</taxon>
        <taxon>Dikarya</taxon>
        <taxon>Ascomycota</taxon>
        <taxon>Pezizomycotina</taxon>
        <taxon>Sordariomycetes</taxon>
        <taxon>Hypocreomycetidae</taxon>
        <taxon>Hypocreales</taxon>
        <taxon>Ophiocordycipitaceae</taxon>
        <taxon>Ophiocordyceps</taxon>
    </lineage>
</organism>
<gene>
    <name evidence="1" type="ORF">GQ602_004030</name>
</gene>
<dbReference type="EMBL" id="JAACLJ010000004">
    <property type="protein sequence ID" value="KAF4587337.1"/>
    <property type="molecule type" value="Genomic_DNA"/>
</dbReference>
<keyword evidence="2" id="KW-1185">Reference proteome</keyword>
<proteinExistence type="predicted"/>
<accession>A0A8H4Q624</accession>
<evidence type="ECO:0000313" key="1">
    <source>
        <dbReference type="EMBL" id="KAF4587337.1"/>
    </source>
</evidence>
<dbReference type="Proteomes" id="UP000562929">
    <property type="component" value="Unassembled WGS sequence"/>
</dbReference>
<dbReference type="GO" id="GO:0016301">
    <property type="term" value="F:kinase activity"/>
    <property type="evidence" value="ECO:0007669"/>
    <property type="project" value="UniProtKB-KW"/>
</dbReference>
<protein>
    <submittedName>
        <fullName evidence="1">Protein kinase-like domain protein</fullName>
    </submittedName>
</protein>
<evidence type="ECO:0000313" key="2">
    <source>
        <dbReference type="Proteomes" id="UP000562929"/>
    </source>
</evidence>
<reference evidence="1 2" key="1">
    <citation type="journal article" date="2020" name="G3 (Bethesda)">
        <title>Genetic Underpinnings of Host Manipulation by Ophiocordyceps as Revealed by Comparative Transcriptomics.</title>
        <authorList>
            <person name="Will I."/>
            <person name="Das B."/>
            <person name="Trinh T."/>
            <person name="Brachmann A."/>
            <person name="Ohm R.A."/>
            <person name="de Bekker C."/>
        </authorList>
    </citation>
    <scope>NUCLEOTIDE SEQUENCE [LARGE SCALE GENOMIC DNA]</scope>
    <source>
        <strain evidence="1 2">EC05</strain>
    </source>
</reference>
<dbReference type="SUPFAM" id="SSF56112">
    <property type="entry name" value="Protein kinase-like (PK-like)"/>
    <property type="match status" value="1"/>
</dbReference>
<keyword evidence="1" id="KW-0808">Transferase</keyword>
<keyword evidence="1" id="KW-0418">Kinase</keyword>
<dbReference type="OrthoDB" id="2942798at2759"/>
<comment type="caution">
    <text evidence="1">The sequence shown here is derived from an EMBL/GenBank/DDBJ whole genome shotgun (WGS) entry which is preliminary data.</text>
</comment>
<sequence>MSVLRDFPCYVETVKFRFRTRFITATAAIHSNIHPNVMHLNLLPSTTQRLVHTAIQLLPLCLRDWFETRFPEWNLPSRLVLKKYKEGWDEEFDQEKATYESVKPLQGIVLPHYYGELRYEGTRALLLSDIGGDNLTTPQASVFQEAELFRMLRAAFLALMSFNIVQGDLKLDNFHVVGDKIMAVDLEQVYKPGEDIARQSDHEAEFLLMSYRENQRAFLQDGNITVV</sequence>
<dbReference type="AlphaFoldDB" id="A0A8H4Q624"/>